<evidence type="ECO:0000313" key="3">
    <source>
        <dbReference type="WBParaSite" id="BPAG_0001229001-mRNA-1"/>
    </source>
</evidence>
<dbReference type="WBParaSite" id="BPAG_0001229001-mRNA-1">
    <property type="protein sequence ID" value="BPAG_0001229001-mRNA-1"/>
    <property type="gene ID" value="BPAG_0001229001"/>
</dbReference>
<dbReference type="EMBL" id="UZAD01013278">
    <property type="protein sequence ID" value="VDN93438.1"/>
    <property type="molecule type" value="Genomic_DNA"/>
</dbReference>
<dbReference type="Proteomes" id="UP000278627">
    <property type="component" value="Unassembled WGS sequence"/>
</dbReference>
<evidence type="ECO:0000313" key="2">
    <source>
        <dbReference type="Proteomes" id="UP000278627"/>
    </source>
</evidence>
<reference evidence="1 2" key="2">
    <citation type="submission" date="2018-11" db="EMBL/GenBank/DDBJ databases">
        <authorList>
            <consortium name="Pathogen Informatics"/>
        </authorList>
    </citation>
    <scope>NUCLEOTIDE SEQUENCE [LARGE SCALE GENOMIC DNA]</scope>
</reference>
<dbReference type="AlphaFoldDB" id="A0A0N4TU41"/>
<gene>
    <name evidence="1" type="ORF">BPAG_LOCUS12252</name>
</gene>
<accession>A0A0N4TU41</accession>
<name>A0A0N4TU41_BRUPA</name>
<organism evidence="3">
    <name type="scientific">Brugia pahangi</name>
    <name type="common">Filarial nematode worm</name>
    <dbReference type="NCBI Taxonomy" id="6280"/>
    <lineage>
        <taxon>Eukaryota</taxon>
        <taxon>Metazoa</taxon>
        <taxon>Ecdysozoa</taxon>
        <taxon>Nematoda</taxon>
        <taxon>Chromadorea</taxon>
        <taxon>Rhabditida</taxon>
        <taxon>Spirurina</taxon>
        <taxon>Spiruromorpha</taxon>
        <taxon>Filarioidea</taxon>
        <taxon>Onchocercidae</taxon>
        <taxon>Brugia</taxon>
    </lineage>
</organism>
<reference evidence="3" key="1">
    <citation type="submission" date="2017-02" db="UniProtKB">
        <authorList>
            <consortium name="WormBaseParasite"/>
        </authorList>
    </citation>
    <scope>IDENTIFICATION</scope>
</reference>
<evidence type="ECO:0000313" key="1">
    <source>
        <dbReference type="EMBL" id="VDN93438.1"/>
    </source>
</evidence>
<sequence length="139" mass="16103">MCRAHSTLVAHELSRLSIDIAVLTEKQPKNNVDALSIQILADRQLNPPFGRETELRRGDILKKETSSFRTATVKDNFQSNLQTKLHRSADLWFCLIRTLICFNKTSGHQEQLVYQPSTKRFRDYRGIYKELEVVYGPTH</sequence>
<protein>
    <submittedName>
        <fullName evidence="3">Transposase</fullName>
    </submittedName>
</protein>
<proteinExistence type="predicted"/>
<keyword evidence="2" id="KW-1185">Reference proteome</keyword>